<organism evidence="1 2">
    <name type="scientific">Trichinella zimbabwensis</name>
    <dbReference type="NCBI Taxonomy" id="268475"/>
    <lineage>
        <taxon>Eukaryota</taxon>
        <taxon>Metazoa</taxon>
        <taxon>Ecdysozoa</taxon>
        <taxon>Nematoda</taxon>
        <taxon>Enoplea</taxon>
        <taxon>Dorylaimia</taxon>
        <taxon>Trichinellida</taxon>
        <taxon>Trichinellidae</taxon>
        <taxon>Trichinella</taxon>
    </lineage>
</organism>
<proteinExistence type="predicted"/>
<comment type="caution">
    <text evidence="1">The sequence shown here is derived from an EMBL/GenBank/DDBJ whole genome shotgun (WGS) entry which is preliminary data.</text>
</comment>
<dbReference type="EMBL" id="JYDP01000116">
    <property type="protein sequence ID" value="KRZ06613.1"/>
    <property type="molecule type" value="Genomic_DNA"/>
</dbReference>
<reference evidence="1 2" key="1">
    <citation type="submission" date="2015-01" db="EMBL/GenBank/DDBJ databases">
        <title>Evolution of Trichinella species and genotypes.</title>
        <authorList>
            <person name="Korhonen P.K."/>
            <person name="Edoardo P."/>
            <person name="Giuseppe L.R."/>
            <person name="Gasser R.B."/>
        </authorList>
    </citation>
    <scope>NUCLEOTIDE SEQUENCE [LARGE SCALE GENOMIC DNA]</scope>
    <source>
        <strain evidence="1">ISS1029</strain>
    </source>
</reference>
<name>A0A0V1H986_9BILA</name>
<evidence type="ECO:0000313" key="2">
    <source>
        <dbReference type="Proteomes" id="UP000055024"/>
    </source>
</evidence>
<sequence length="53" mass="5774">MVSHLSGRFSACVAIVKHCRVILAECNATVCHHQLSDENGRLLAEGLRALDLD</sequence>
<dbReference type="AlphaFoldDB" id="A0A0V1H986"/>
<gene>
    <name evidence="1" type="ORF">T11_1926</name>
</gene>
<dbReference type="Proteomes" id="UP000055024">
    <property type="component" value="Unassembled WGS sequence"/>
</dbReference>
<protein>
    <submittedName>
        <fullName evidence="1">Uncharacterized protein</fullName>
    </submittedName>
</protein>
<evidence type="ECO:0000313" key="1">
    <source>
        <dbReference type="EMBL" id="KRZ06613.1"/>
    </source>
</evidence>
<keyword evidence="2" id="KW-1185">Reference proteome</keyword>
<accession>A0A0V1H986</accession>